<dbReference type="EMBL" id="CP073100">
    <property type="protein sequence ID" value="QUE50221.1"/>
    <property type="molecule type" value="Genomic_DNA"/>
</dbReference>
<keyword evidence="3" id="KW-1185">Reference proteome</keyword>
<proteinExistence type="predicted"/>
<feature type="signal peptide" evidence="1">
    <location>
        <begin position="1"/>
        <end position="26"/>
    </location>
</feature>
<reference evidence="2" key="1">
    <citation type="submission" date="2021-04" db="EMBL/GenBank/DDBJ databases">
        <title>Luteolibacter sp. 32A isolated from the skin of an Anderson's salamander (Ambystoma andersonii).</title>
        <authorList>
            <person name="Spergser J."/>
            <person name="Busse H.-J."/>
        </authorList>
    </citation>
    <scope>NUCLEOTIDE SEQUENCE</scope>
    <source>
        <strain evidence="2">32A</strain>
    </source>
</reference>
<protein>
    <recommendedName>
        <fullName evidence="4">SGNH/GDSL hydrolase family protein</fullName>
    </recommendedName>
</protein>
<gene>
    <name evidence="2" type="ORF">KBB96_15255</name>
</gene>
<evidence type="ECO:0000256" key="1">
    <source>
        <dbReference type="SAM" id="SignalP"/>
    </source>
</evidence>
<dbReference type="Gene3D" id="3.40.50.1110">
    <property type="entry name" value="SGNH hydrolase"/>
    <property type="match status" value="1"/>
</dbReference>
<dbReference type="GO" id="GO:0016788">
    <property type="term" value="F:hydrolase activity, acting on ester bonds"/>
    <property type="evidence" value="ECO:0007669"/>
    <property type="project" value="UniProtKB-ARBA"/>
</dbReference>
<evidence type="ECO:0000313" key="2">
    <source>
        <dbReference type="EMBL" id="QUE50221.1"/>
    </source>
</evidence>
<evidence type="ECO:0008006" key="4">
    <source>
        <dbReference type="Google" id="ProtNLM"/>
    </source>
</evidence>
<name>A0A975IYB6_9BACT</name>
<accession>A0A975IYB6</accession>
<dbReference type="InterPro" id="IPR036514">
    <property type="entry name" value="SGNH_hydro_sf"/>
</dbReference>
<evidence type="ECO:0000313" key="3">
    <source>
        <dbReference type="Proteomes" id="UP000676169"/>
    </source>
</evidence>
<dbReference type="KEGG" id="lamb:KBB96_15255"/>
<dbReference type="Proteomes" id="UP000676169">
    <property type="component" value="Chromosome"/>
</dbReference>
<organism evidence="2 3">
    <name type="scientific">Luteolibacter ambystomatis</name>
    <dbReference type="NCBI Taxonomy" id="2824561"/>
    <lineage>
        <taxon>Bacteria</taxon>
        <taxon>Pseudomonadati</taxon>
        <taxon>Verrucomicrobiota</taxon>
        <taxon>Verrucomicrobiia</taxon>
        <taxon>Verrucomicrobiales</taxon>
        <taxon>Verrucomicrobiaceae</taxon>
        <taxon>Luteolibacter</taxon>
    </lineage>
</organism>
<dbReference type="AlphaFoldDB" id="A0A975IYB6"/>
<keyword evidence="1" id="KW-0732">Signal</keyword>
<feature type="chain" id="PRO_5037882962" description="SGNH/GDSL hydrolase family protein" evidence="1">
    <location>
        <begin position="27"/>
        <end position="700"/>
    </location>
</feature>
<dbReference type="RefSeq" id="WP_211630332.1">
    <property type="nucleotide sequence ID" value="NZ_CP073100.1"/>
</dbReference>
<sequence>MNRLLLRCTGVLFWCPILAWSQVSTAYVDFGAGGQQTASPDANGRRWNNVIDTQPVAALGNLLTDTGDSTGIGLSVAGFLSGANTSGTTVPDASALGGLAVPSATMDSFYVAGSDVLTVTLSNLPTDGIFRISLFGSRDTTETRITRYDISGLQTSSSQTLKASGQAINTSSQPNANRSGLAVFENVRPTTDGVITISVRRDTGSYGYLNALRLETMNVVNFPPAASNAGVVGALRVGGAVTPVYTYADQDGDAEGDTQFIWERTTNPSGGTVVRLSGPSASERAHTLTAADQGAYLRVGVVPRAATGRTQGTVTYSGWVGTIHTAESMSTFHIGNSFTRWSNIPQELTNLVQATGGDLAAGYQMTDAQTLHFHWDTGLGGFYTGTPSRADLPTGTWDALVIQPHSREWQSYAMGDFQTYAQRFYDIADAAGTQVYLYAYWPYSSESVSTQNAINASFEQIRTNISRGGRKPALIIPAGEALRAVASQLGTGVLSGYNRDSLYLDERHPSDMGAYISALTHYATLFKKSPVGLPAKGISADFPTDVPVNFPPEVATKLQQIVWSVVTTYPNSGVTAPLTPVTPPSPPVYVHHDPASTDPALVAYAFGPAGADGNAPVANLPRCTRGAGGTQVLECTLNADAEAQGVTYAVEWSTDLVNWTNQLPTGTVVERTGQKWRVTMPASGWATRRFLRVYVQLADS</sequence>